<dbReference type="AlphaFoldDB" id="A0A0L6V015"/>
<dbReference type="STRING" id="27349.A0A0L6V015"/>
<proteinExistence type="predicted"/>
<sequence>MRTVQSKKEASQEERLEMSFPSLPCTRWLFGTASVQAPEEPPISPGALSLVAQSLAHVSLISIYGSNGAVGHGFGVNLFGKFPRHQGVPGDAGGDSSIFQTGTDTPSPPCGRTPELGPLDMIAWLGQAEERGLPAAYANMSVVIDAFQVNRDGGGPMSCEYNEDATGAAWKPMFMTLNQAGNSGIHNQVRTNETVVANFPPDAVCKGGWAANACIVRCRTGVNKRFGGCFAVKLADSTTAAVTTSAAGSPSSPMEGAADIQAVGNNTLDLTPDQVSSIAQQVILQMKEDGLVVATPTLAQQNTSCVPVTLMNATALSQTSNGTDPDSLESVSTLPLNASSNQSTTDSANSDLSDPDDADTYPDSISSSSGSAAEDTANSTLASSDADDALLPSTSNTAGSALVDRASMRNGNSTLDPSDAADAHLYSLSSGSDLEDSANHPSGNATLDASDDADDRVNSIPHTPASKEVAAGIVNKPSQNLSAPAVSSYPSMNSTQSLQPQDPESNLTHSTQTPESEDSESSTTHSAHLNCFVLLFIMPMYLLLLY</sequence>
<reference evidence="2 3" key="1">
    <citation type="submission" date="2015-08" db="EMBL/GenBank/DDBJ databases">
        <title>Next Generation Sequencing and Analysis of the Genome of Puccinia sorghi L Schw, the Causal Agent of Maize Common Rust.</title>
        <authorList>
            <person name="Rochi L."/>
            <person name="Burguener G."/>
            <person name="Darino M."/>
            <person name="Turjanski A."/>
            <person name="Kreff E."/>
            <person name="Dieguez M.J."/>
            <person name="Sacco F."/>
        </authorList>
    </citation>
    <scope>NUCLEOTIDE SEQUENCE [LARGE SCALE GENOMIC DNA]</scope>
    <source>
        <strain evidence="2 3">RO10H11247</strain>
    </source>
</reference>
<feature type="region of interest" description="Disordered" evidence="1">
    <location>
        <begin position="431"/>
        <end position="524"/>
    </location>
</feature>
<dbReference type="VEuPathDB" id="FungiDB:VP01_3039g1"/>
<feature type="region of interest" description="Disordered" evidence="1">
    <location>
        <begin position="317"/>
        <end position="396"/>
    </location>
</feature>
<dbReference type="PANTHER" id="PTHR34618">
    <property type="entry name" value="SURFACE PROTEIN MAS1, PUTATIVE-RELATED"/>
    <property type="match status" value="1"/>
</dbReference>
<dbReference type="InterPro" id="IPR021476">
    <property type="entry name" value="Egh16-like"/>
</dbReference>
<feature type="compositionally biased region" description="Polar residues" evidence="1">
    <location>
        <begin position="317"/>
        <end position="352"/>
    </location>
</feature>
<gene>
    <name evidence="2" type="ORF">VP01_3039g1</name>
</gene>
<dbReference type="OrthoDB" id="2505881at2759"/>
<evidence type="ECO:0000313" key="3">
    <source>
        <dbReference type="Proteomes" id="UP000037035"/>
    </source>
</evidence>
<dbReference type="Proteomes" id="UP000037035">
    <property type="component" value="Unassembled WGS sequence"/>
</dbReference>
<feature type="compositionally biased region" description="Polar residues" evidence="1">
    <location>
        <begin position="488"/>
        <end position="509"/>
    </location>
</feature>
<evidence type="ECO:0000313" key="2">
    <source>
        <dbReference type="EMBL" id="KNZ54121.1"/>
    </source>
</evidence>
<protein>
    <submittedName>
        <fullName evidence="2">Uncharacterized protein</fullName>
    </submittedName>
</protein>
<dbReference type="Pfam" id="PF11327">
    <property type="entry name" value="Egh16-like"/>
    <property type="match status" value="1"/>
</dbReference>
<evidence type="ECO:0000256" key="1">
    <source>
        <dbReference type="SAM" id="MobiDB-lite"/>
    </source>
</evidence>
<accession>A0A0L6V015</accession>
<dbReference type="EMBL" id="LAVV01007990">
    <property type="protein sequence ID" value="KNZ54121.1"/>
    <property type="molecule type" value="Genomic_DNA"/>
</dbReference>
<organism evidence="2 3">
    <name type="scientific">Puccinia sorghi</name>
    <dbReference type="NCBI Taxonomy" id="27349"/>
    <lineage>
        <taxon>Eukaryota</taxon>
        <taxon>Fungi</taxon>
        <taxon>Dikarya</taxon>
        <taxon>Basidiomycota</taxon>
        <taxon>Pucciniomycotina</taxon>
        <taxon>Pucciniomycetes</taxon>
        <taxon>Pucciniales</taxon>
        <taxon>Pucciniaceae</taxon>
        <taxon>Puccinia</taxon>
    </lineage>
</organism>
<keyword evidence="3" id="KW-1185">Reference proteome</keyword>
<comment type="caution">
    <text evidence="2">The sequence shown here is derived from an EMBL/GenBank/DDBJ whole genome shotgun (WGS) entry which is preliminary data.</text>
</comment>
<name>A0A0L6V015_9BASI</name>
<dbReference type="PANTHER" id="PTHR34618:SF1">
    <property type="entry name" value="SECRETED PROTEIN"/>
    <property type="match status" value="1"/>
</dbReference>